<proteinExistence type="predicted"/>
<evidence type="ECO:0000256" key="2">
    <source>
        <dbReference type="ARBA" id="ARBA00022475"/>
    </source>
</evidence>
<gene>
    <name evidence="6" type="ORF">MNBD_GAMMA21-2970</name>
</gene>
<accession>A0A3B0ZS88</accession>
<keyword evidence="4" id="KW-1133">Transmembrane helix</keyword>
<dbReference type="GO" id="GO:0022857">
    <property type="term" value="F:transmembrane transporter activity"/>
    <property type="evidence" value="ECO:0007669"/>
    <property type="project" value="InterPro"/>
</dbReference>
<dbReference type="GO" id="GO:0005886">
    <property type="term" value="C:plasma membrane"/>
    <property type="evidence" value="ECO:0007669"/>
    <property type="project" value="UniProtKB-SubCell"/>
</dbReference>
<dbReference type="AlphaFoldDB" id="A0A3B0ZS88"/>
<keyword evidence="3" id="KW-0812">Transmembrane</keyword>
<organism evidence="6">
    <name type="scientific">hydrothermal vent metagenome</name>
    <dbReference type="NCBI Taxonomy" id="652676"/>
    <lineage>
        <taxon>unclassified sequences</taxon>
        <taxon>metagenomes</taxon>
        <taxon>ecological metagenomes</taxon>
    </lineage>
</organism>
<keyword evidence="5" id="KW-0472">Membrane</keyword>
<evidence type="ECO:0000256" key="5">
    <source>
        <dbReference type="ARBA" id="ARBA00023136"/>
    </source>
</evidence>
<evidence type="ECO:0000256" key="3">
    <source>
        <dbReference type="ARBA" id="ARBA00022692"/>
    </source>
</evidence>
<evidence type="ECO:0000256" key="4">
    <source>
        <dbReference type="ARBA" id="ARBA00022989"/>
    </source>
</evidence>
<keyword evidence="2" id="KW-1003">Cell membrane</keyword>
<reference evidence="6" key="1">
    <citation type="submission" date="2018-06" db="EMBL/GenBank/DDBJ databases">
        <authorList>
            <person name="Zhirakovskaya E."/>
        </authorList>
    </citation>
    <scope>NUCLEOTIDE SEQUENCE</scope>
</reference>
<dbReference type="Pfam" id="PF02472">
    <property type="entry name" value="ExbD"/>
    <property type="match status" value="1"/>
</dbReference>
<name>A0A3B0ZS88_9ZZZZ</name>
<evidence type="ECO:0008006" key="7">
    <source>
        <dbReference type="Google" id="ProtNLM"/>
    </source>
</evidence>
<evidence type="ECO:0000256" key="1">
    <source>
        <dbReference type="ARBA" id="ARBA00004162"/>
    </source>
</evidence>
<sequence>MMKESRRALRMIRHHSRKKAASLNMVSLMDIFTILVFFLLVSASDQESLPSMKDIKLPEAYADQKPKENIVILVSGKNIVVAGEIVADARLAVRARNSIIPGLAQKLQAEAVRRTSRRANEKKIKKRGITIMGDKKIPYVLLKKIMLTSASADFTNISLAIAKKPPAMEEEN</sequence>
<evidence type="ECO:0000313" key="6">
    <source>
        <dbReference type="EMBL" id="VAW94561.1"/>
    </source>
</evidence>
<comment type="subcellular location">
    <subcellularLocation>
        <location evidence="1">Cell membrane</location>
        <topology evidence="1">Single-pass membrane protein</topology>
    </subcellularLocation>
</comment>
<protein>
    <recommendedName>
        <fullName evidence="7">Adventurous gliding motility protein S</fullName>
    </recommendedName>
</protein>
<dbReference type="EMBL" id="UOFR01000029">
    <property type="protein sequence ID" value="VAW94561.1"/>
    <property type="molecule type" value="Genomic_DNA"/>
</dbReference>
<dbReference type="InterPro" id="IPR003400">
    <property type="entry name" value="ExbD"/>
</dbReference>